<name>X0YS80_9ZZZZ</name>
<comment type="caution">
    <text evidence="1">The sequence shown here is derived from an EMBL/GenBank/DDBJ whole genome shotgun (WGS) entry which is preliminary data.</text>
</comment>
<feature type="non-terminal residue" evidence="1">
    <location>
        <position position="73"/>
    </location>
</feature>
<dbReference type="AlphaFoldDB" id="X0YS80"/>
<evidence type="ECO:0000313" key="1">
    <source>
        <dbReference type="EMBL" id="GAG51253.1"/>
    </source>
</evidence>
<proteinExistence type="predicted"/>
<gene>
    <name evidence="1" type="ORF">S01H1_79245</name>
</gene>
<protein>
    <recommendedName>
        <fullName evidence="2">LLM class flavin-dependent oxidoreductase</fullName>
    </recommendedName>
</protein>
<reference evidence="1" key="1">
    <citation type="journal article" date="2014" name="Front. Microbiol.">
        <title>High frequency of phylogenetically diverse reductive dehalogenase-homologous genes in deep subseafloor sedimentary metagenomes.</title>
        <authorList>
            <person name="Kawai M."/>
            <person name="Futagami T."/>
            <person name="Toyoda A."/>
            <person name="Takaki Y."/>
            <person name="Nishi S."/>
            <person name="Hori S."/>
            <person name="Arai W."/>
            <person name="Tsubouchi T."/>
            <person name="Morono Y."/>
            <person name="Uchiyama I."/>
            <person name="Ito T."/>
            <person name="Fujiyama A."/>
            <person name="Inagaki F."/>
            <person name="Takami H."/>
        </authorList>
    </citation>
    <scope>NUCLEOTIDE SEQUENCE</scope>
    <source>
        <strain evidence="1">Expedition CK06-06</strain>
    </source>
</reference>
<organism evidence="1">
    <name type="scientific">marine sediment metagenome</name>
    <dbReference type="NCBI Taxonomy" id="412755"/>
    <lineage>
        <taxon>unclassified sequences</taxon>
        <taxon>metagenomes</taxon>
        <taxon>ecological metagenomes</taxon>
    </lineage>
</organism>
<accession>X0YS80</accession>
<dbReference type="EMBL" id="BARS01053402">
    <property type="protein sequence ID" value="GAG51253.1"/>
    <property type="molecule type" value="Genomic_DNA"/>
</dbReference>
<sequence>MNIPLLFGPYGSAALEHADRFAQYGANALWFHGFNPAAFEACARREVAACVEFKTFRADFEKRPDLIPVGVDD</sequence>
<evidence type="ECO:0008006" key="2">
    <source>
        <dbReference type="Google" id="ProtNLM"/>
    </source>
</evidence>